<organism evidence="4 5">
    <name type="scientific">Peronospora destructor</name>
    <dbReference type="NCBI Taxonomy" id="86335"/>
    <lineage>
        <taxon>Eukaryota</taxon>
        <taxon>Sar</taxon>
        <taxon>Stramenopiles</taxon>
        <taxon>Oomycota</taxon>
        <taxon>Peronosporomycetes</taxon>
        <taxon>Peronosporales</taxon>
        <taxon>Peronosporaceae</taxon>
        <taxon>Peronospora</taxon>
    </lineage>
</organism>
<dbReference type="InterPro" id="IPR036598">
    <property type="entry name" value="GOLD_dom_sf"/>
</dbReference>
<feature type="compositionally biased region" description="Basic and acidic residues" evidence="2">
    <location>
        <begin position="546"/>
        <end position="556"/>
    </location>
</feature>
<dbReference type="PROSITE" id="PS50866">
    <property type="entry name" value="GOLD"/>
    <property type="match status" value="1"/>
</dbReference>
<keyword evidence="5" id="KW-1185">Reference proteome</keyword>
<dbReference type="InterPro" id="IPR009038">
    <property type="entry name" value="GOLD_dom"/>
</dbReference>
<reference evidence="4" key="1">
    <citation type="submission" date="2022-12" db="EMBL/GenBank/DDBJ databases">
        <authorList>
            <person name="Webb A."/>
        </authorList>
    </citation>
    <scope>NUCLEOTIDE SEQUENCE</scope>
    <source>
        <strain evidence="4">Pd1</strain>
    </source>
</reference>
<dbReference type="Proteomes" id="UP001162029">
    <property type="component" value="Unassembled WGS sequence"/>
</dbReference>
<evidence type="ECO:0000313" key="5">
    <source>
        <dbReference type="Proteomes" id="UP001162029"/>
    </source>
</evidence>
<protein>
    <recommendedName>
        <fullName evidence="3">GOLD domain-containing protein</fullName>
    </recommendedName>
</protein>
<evidence type="ECO:0000259" key="3">
    <source>
        <dbReference type="PROSITE" id="PS50866"/>
    </source>
</evidence>
<feature type="domain" description="GOLD" evidence="3">
    <location>
        <begin position="8"/>
        <end position="155"/>
    </location>
</feature>
<name>A0AAV0UZM1_9STRA</name>
<evidence type="ECO:0000313" key="4">
    <source>
        <dbReference type="EMBL" id="CAI5742430.1"/>
    </source>
</evidence>
<accession>A0AAV0UZM1</accession>
<comment type="caution">
    <text evidence="4">The sequence shown here is derived from an EMBL/GenBank/DDBJ whole genome shotgun (WGS) entry which is preliminary data.</text>
</comment>
<gene>
    <name evidence="4" type="ORF">PDE001_LOCUS8255</name>
</gene>
<evidence type="ECO:0000256" key="2">
    <source>
        <dbReference type="SAM" id="MobiDB-lite"/>
    </source>
</evidence>
<feature type="region of interest" description="Disordered" evidence="2">
    <location>
        <begin position="540"/>
        <end position="578"/>
    </location>
</feature>
<feature type="coiled-coil region" evidence="1">
    <location>
        <begin position="486"/>
        <end position="527"/>
    </location>
</feature>
<keyword evidence="1" id="KW-0175">Coiled coil</keyword>
<dbReference type="SUPFAM" id="SSF101576">
    <property type="entry name" value="Supernatant protein factor (SPF), C-terminal domain"/>
    <property type="match status" value="1"/>
</dbReference>
<feature type="coiled-coil region" evidence="1">
    <location>
        <begin position="379"/>
        <end position="453"/>
    </location>
</feature>
<evidence type="ECO:0000256" key="1">
    <source>
        <dbReference type="SAM" id="Coils"/>
    </source>
</evidence>
<feature type="coiled-coil region" evidence="1">
    <location>
        <begin position="264"/>
        <end position="350"/>
    </location>
</feature>
<dbReference type="EMBL" id="CANTFM010001708">
    <property type="protein sequence ID" value="CAI5742430.1"/>
    <property type="molecule type" value="Genomic_DNA"/>
</dbReference>
<dbReference type="AlphaFoldDB" id="A0AAV0UZM1"/>
<sequence>MTEFLAIHRCGMLELHEDWLHFVAERDEDRGARMHMTAVDFILQPFPLEKLYVPRSSRHEVAIQVKVQNDEETPQFIVWKFDLEEFDVDFSVSFAPEPYEQPVEIVHARTRYVSTTTGRAVEGLFRCLRPGKATLVWDNSYSRLRGKNILYQVQVVSSKIMESAAAAADALDEAVQAGKARDRERDAALSTALVVSSAPLAVANEPSGYAAYIPEALAQQSWLLSAPINVAGHLASKLFGSQEVVPLPRSQHNRASDSDARSLLQELNGLNVQLMERMESHEDNVAKLTAERDQERSKTQMAIVEKENFANEVNAKEQELAAIAGELRRIQREREAWREIQAERDALLEEKHRWAMTDDFDGGDEEASNLPSDMDLTTRNRLEKELGQAEAAVLRCRAELRYPLNNHLTGTSTRLEKIAREMTATKQEYEEQMQTWEQERLQLTQQLVKARGQRRVLITEIRNMRSQTEGQIAVAMAEASEARMVNKRLKKQNELLLTQIRALIDEAEVNEKKLQDVRDEVKQQQRQQLLFEGQHLDGLASQSVESQEKTTKREDDSPVPYTLSEDDVAILSGRPPPYPSSRPAYISRQKHHEEAPTVSFESTVDHENPYRARLITFFKECDPEKLAEVDDMLTNYKGVEESLFESLELKYSFMDLNRRIAQVM</sequence>
<dbReference type="Gene3D" id="2.60.120.680">
    <property type="entry name" value="GOLD domain"/>
    <property type="match status" value="1"/>
</dbReference>
<proteinExistence type="predicted"/>